<dbReference type="Pfam" id="PF00550">
    <property type="entry name" value="PP-binding"/>
    <property type="match status" value="1"/>
</dbReference>
<dbReference type="Proteomes" id="UP000503447">
    <property type="component" value="Chromosome"/>
</dbReference>
<dbReference type="EMBL" id="CP053452">
    <property type="protein sequence ID" value="QJW98082.1"/>
    <property type="molecule type" value="Genomic_DNA"/>
</dbReference>
<dbReference type="GO" id="GO:0005829">
    <property type="term" value="C:cytosol"/>
    <property type="evidence" value="ECO:0007669"/>
    <property type="project" value="TreeGrafter"/>
</dbReference>
<protein>
    <submittedName>
        <fullName evidence="5">Dimodular nonribosomal peptide synthase</fullName>
    </submittedName>
</protein>
<dbReference type="InterPro" id="IPR020806">
    <property type="entry name" value="PKS_PP-bd"/>
</dbReference>
<dbReference type="PROSITE" id="PS00455">
    <property type="entry name" value="AMP_BINDING"/>
    <property type="match status" value="1"/>
</dbReference>
<dbReference type="SMART" id="SM00823">
    <property type="entry name" value="PKS_PP"/>
    <property type="match status" value="1"/>
</dbReference>
<keyword evidence="3" id="KW-0597">Phosphoprotein</keyword>
<feature type="domain" description="Carrier" evidence="4">
    <location>
        <begin position="522"/>
        <end position="596"/>
    </location>
</feature>
<dbReference type="KEGG" id="ftj:FTUN_5662"/>
<dbReference type="FunFam" id="2.30.38.10:FF:000001">
    <property type="entry name" value="Non-ribosomal peptide synthetase PvdI"/>
    <property type="match status" value="1"/>
</dbReference>
<keyword evidence="2" id="KW-0596">Phosphopantetheine</keyword>
<evidence type="ECO:0000256" key="2">
    <source>
        <dbReference type="ARBA" id="ARBA00022450"/>
    </source>
</evidence>
<evidence type="ECO:0000256" key="1">
    <source>
        <dbReference type="ARBA" id="ARBA00001957"/>
    </source>
</evidence>
<dbReference type="CDD" id="cd17643">
    <property type="entry name" value="A_NRPS_Cytc1-like"/>
    <property type="match status" value="1"/>
</dbReference>
<dbReference type="FunFam" id="3.40.50.980:FF:000002">
    <property type="entry name" value="Enterobactin synthetase component F"/>
    <property type="match status" value="1"/>
</dbReference>
<dbReference type="FunFam" id="3.40.50.12780:FF:000012">
    <property type="entry name" value="Non-ribosomal peptide synthetase"/>
    <property type="match status" value="1"/>
</dbReference>
<dbReference type="RefSeq" id="WP_171473330.1">
    <property type="nucleotide sequence ID" value="NZ_CP053452.2"/>
</dbReference>
<dbReference type="SUPFAM" id="SSF47336">
    <property type="entry name" value="ACP-like"/>
    <property type="match status" value="1"/>
</dbReference>
<evidence type="ECO:0000256" key="3">
    <source>
        <dbReference type="ARBA" id="ARBA00022553"/>
    </source>
</evidence>
<evidence type="ECO:0000259" key="4">
    <source>
        <dbReference type="PROSITE" id="PS50075"/>
    </source>
</evidence>
<dbReference type="InterPro" id="IPR000873">
    <property type="entry name" value="AMP-dep_synth/lig_dom"/>
</dbReference>
<dbReference type="PRINTS" id="PR00154">
    <property type="entry name" value="AMPBINDING"/>
</dbReference>
<dbReference type="GO" id="GO:0044550">
    <property type="term" value="P:secondary metabolite biosynthetic process"/>
    <property type="evidence" value="ECO:0007669"/>
    <property type="project" value="UniProtKB-ARBA"/>
</dbReference>
<dbReference type="InterPro" id="IPR042099">
    <property type="entry name" value="ANL_N_sf"/>
</dbReference>
<dbReference type="FunFam" id="3.40.50.980:FF:000001">
    <property type="entry name" value="Non-ribosomal peptide synthetase"/>
    <property type="match status" value="1"/>
</dbReference>
<dbReference type="Pfam" id="PF13193">
    <property type="entry name" value="AMP-binding_C"/>
    <property type="match status" value="1"/>
</dbReference>
<accession>A0A6M5YYV5</accession>
<name>A0A6M5YYV5_9BACT</name>
<dbReference type="Gene3D" id="3.40.50.12780">
    <property type="entry name" value="N-terminal domain of ligase-like"/>
    <property type="match status" value="1"/>
</dbReference>
<evidence type="ECO:0000313" key="5">
    <source>
        <dbReference type="EMBL" id="QJW98082.1"/>
    </source>
</evidence>
<dbReference type="AlphaFoldDB" id="A0A6M5YYV5"/>
<keyword evidence="6" id="KW-1185">Reference proteome</keyword>
<dbReference type="InterPro" id="IPR020459">
    <property type="entry name" value="AMP-binding"/>
</dbReference>
<evidence type="ECO:0000313" key="6">
    <source>
        <dbReference type="Proteomes" id="UP000503447"/>
    </source>
</evidence>
<dbReference type="InterPro" id="IPR010071">
    <property type="entry name" value="AA_adenyl_dom"/>
</dbReference>
<sequence length="628" mass="67810">MVTGVHGLHRLFEFQTAATPDALAVVSGDHEVSYHELNARANRLARRLREYGVGSGSVVALCVDRSPEMVVGVLGILKAGGAYLPLDPAYPSQRLAFMLADAGAVLLTQHALQDRLPERSGPVIFLDDAAAGPGAPDDSNLLVETGPADPAYVIYTSGSTGTPKGVVVTHGNVVRLFSATEPWFRFGPADVWTLFHSIAFDFSVWELWGALLYGGQLVVVPYAISRSPQDFYRLLCARRVTVLNQTPAAFRQLVRAEEALGVAPDLALRYVIFGGESLELQGLRPWFERHGDRSPQLVNMYGITETTVHVTYRPLTRADLDRPVRGSPIGVPIPDLRVHVLDERLQAVSPGQSGEMYVGGAGVARGYLNRPELTAERFIPDPFATDPLARLYKSGDLALVSPDGQLEFLGRADGQVKIRGFRIEVGEIEAALARHPEVGEAVVVAREDVPGERRLVAYVAPRAGGAIDPSELRNRLKETLPDYMVPAAVVVLDALPLTANGKVDRAALPVPERRPSEPPAAGAGTELERQIRAVWMRHLHCDAGPDDNFFDLGGTSLHLAEVHTELQNRLGGAWPLAVLFECPTVRALAARLAGTTGPHPAAAASAQDRAQLQRGAFARLKQRKGPDA</sequence>
<dbReference type="InterPro" id="IPR025110">
    <property type="entry name" value="AMP-bd_C"/>
</dbReference>
<dbReference type="InterPro" id="IPR020845">
    <property type="entry name" value="AMP-binding_CS"/>
</dbReference>
<dbReference type="Pfam" id="PF00501">
    <property type="entry name" value="AMP-binding"/>
    <property type="match status" value="1"/>
</dbReference>
<dbReference type="FunFam" id="3.30.300.30:FF:000010">
    <property type="entry name" value="Enterobactin synthetase component F"/>
    <property type="match status" value="1"/>
</dbReference>
<dbReference type="NCBIfam" id="TIGR01733">
    <property type="entry name" value="AA-adenyl-dom"/>
    <property type="match status" value="1"/>
</dbReference>
<dbReference type="InterPro" id="IPR036736">
    <property type="entry name" value="ACP-like_sf"/>
</dbReference>
<dbReference type="InterPro" id="IPR009081">
    <property type="entry name" value="PP-bd_ACP"/>
</dbReference>
<reference evidence="6" key="1">
    <citation type="submission" date="2020-05" db="EMBL/GenBank/DDBJ databases">
        <title>Frigoriglobus tundricola gen. nov., sp. nov., a psychrotolerant cellulolytic planctomycete of the family Gemmataceae with two divergent copies of 16S rRNA gene.</title>
        <authorList>
            <person name="Kulichevskaya I.S."/>
            <person name="Ivanova A.A."/>
            <person name="Naumoff D.G."/>
            <person name="Beletsky A.V."/>
            <person name="Rijpstra W.I.C."/>
            <person name="Sinninghe Damste J.S."/>
            <person name="Mardanov A.V."/>
            <person name="Ravin N.V."/>
            <person name="Dedysh S.N."/>
        </authorList>
    </citation>
    <scope>NUCLEOTIDE SEQUENCE [LARGE SCALE GENOMIC DNA]</scope>
    <source>
        <strain evidence="6">PL17</strain>
    </source>
</reference>
<dbReference type="SUPFAM" id="SSF56801">
    <property type="entry name" value="Acetyl-CoA synthetase-like"/>
    <property type="match status" value="1"/>
</dbReference>
<dbReference type="PROSITE" id="PS50075">
    <property type="entry name" value="CARRIER"/>
    <property type="match status" value="1"/>
</dbReference>
<comment type="cofactor">
    <cofactor evidence="1">
        <name>pantetheine 4'-phosphate</name>
        <dbReference type="ChEBI" id="CHEBI:47942"/>
    </cofactor>
</comment>
<dbReference type="GO" id="GO:0031177">
    <property type="term" value="F:phosphopantetheine binding"/>
    <property type="evidence" value="ECO:0007669"/>
    <property type="project" value="InterPro"/>
</dbReference>
<organism evidence="5 6">
    <name type="scientific">Frigoriglobus tundricola</name>
    <dbReference type="NCBI Taxonomy" id="2774151"/>
    <lineage>
        <taxon>Bacteria</taxon>
        <taxon>Pseudomonadati</taxon>
        <taxon>Planctomycetota</taxon>
        <taxon>Planctomycetia</taxon>
        <taxon>Gemmatales</taxon>
        <taxon>Gemmataceae</taxon>
        <taxon>Frigoriglobus</taxon>
    </lineage>
</organism>
<dbReference type="PANTHER" id="PTHR45527">
    <property type="entry name" value="NONRIBOSOMAL PEPTIDE SYNTHETASE"/>
    <property type="match status" value="1"/>
</dbReference>
<dbReference type="Gene3D" id="1.10.1200.10">
    <property type="entry name" value="ACP-like"/>
    <property type="match status" value="1"/>
</dbReference>
<proteinExistence type="predicted"/>
<dbReference type="PANTHER" id="PTHR45527:SF14">
    <property type="entry name" value="PLIPASTATIN SYNTHASE SUBUNIT B"/>
    <property type="match status" value="1"/>
</dbReference>
<gene>
    <name evidence="5" type="ORF">FTUN_5662</name>
</gene>
<dbReference type="GO" id="GO:0043041">
    <property type="term" value="P:amino acid activation for nonribosomal peptide biosynthetic process"/>
    <property type="evidence" value="ECO:0007669"/>
    <property type="project" value="TreeGrafter"/>
</dbReference>
<dbReference type="Gene3D" id="3.30.300.30">
    <property type="match status" value="1"/>
</dbReference>
<dbReference type="InterPro" id="IPR045851">
    <property type="entry name" value="AMP-bd_C_sf"/>
</dbReference>